<keyword evidence="2 7" id="KW-0813">Transport</keyword>
<keyword evidence="4 7" id="KW-0812">Transmembrane</keyword>
<dbReference type="EMBL" id="FQTY01000006">
    <property type="protein sequence ID" value="SHE77961.1"/>
    <property type="molecule type" value="Genomic_DNA"/>
</dbReference>
<protein>
    <submittedName>
        <fullName evidence="9">Peptide/nickel transport system permease protein</fullName>
    </submittedName>
</protein>
<name>A0A1M4W9M2_9FIRM</name>
<feature type="transmembrane region" description="Helical" evidence="7">
    <location>
        <begin position="245"/>
        <end position="271"/>
    </location>
</feature>
<dbReference type="AlphaFoldDB" id="A0A1M4W9M2"/>
<dbReference type="GO" id="GO:0055085">
    <property type="term" value="P:transmembrane transport"/>
    <property type="evidence" value="ECO:0007669"/>
    <property type="project" value="InterPro"/>
</dbReference>
<feature type="domain" description="ABC transmembrane type-1" evidence="8">
    <location>
        <begin position="100"/>
        <end position="314"/>
    </location>
</feature>
<feature type="transmembrane region" description="Helical" evidence="7">
    <location>
        <begin position="188"/>
        <end position="208"/>
    </location>
</feature>
<evidence type="ECO:0000256" key="2">
    <source>
        <dbReference type="ARBA" id="ARBA00022448"/>
    </source>
</evidence>
<keyword evidence="6 7" id="KW-0472">Membrane</keyword>
<sequence>MGKRSLFIFYKLLRGLTLLLGLSILTFILMKNSPIDPVMASVDYDTSMTPEQYEAIKEYWGLNKPPIGQYFSWLKSILSGNMGISRVHKRLVIEVIKEKALASAALMGVSWTLSGIIGIALGTIAAFNRGKLSDRIIKWFAYLQASVPTFWIGLIFLLIFSVKLGWFPIGISAPIGVIKSEVTILDKIHHLILPALTLSVLGIANVVLHTREKMIDVLNEEYVLFARARGESDFQIFKNHALRNAIVPAITIHFASFGELFGGSILAEQVFSYPGLGSTLTEAGLKSDMPLLLGIIMISAVFVFFGNMIGDIINSRINPYLKQEGQQA</sequence>
<evidence type="ECO:0000259" key="8">
    <source>
        <dbReference type="PROSITE" id="PS50928"/>
    </source>
</evidence>
<evidence type="ECO:0000313" key="10">
    <source>
        <dbReference type="Proteomes" id="UP000184114"/>
    </source>
</evidence>
<feature type="transmembrane region" description="Helical" evidence="7">
    <location>
        <begin position="291"/>
        <end position="313"/>
    </location>
</feature>
<keyword evidence="10" id="KW-1185">Reference proteome</keyword>
<dbReference type="Gene3D" id="1.10.3720.10">
    <property type="entry name" value="MetI-like"/>
    <property type="match status" value="1"/>
</dbReference>
<evidence type="ECO:0000256" key="1">
    <source>
        <dbReference type="ARBA" id="ARBA00004651"/>
    </source>
</evidence>
<evidence type="ECO:0000256" key="4">
    <source>
        <dbReference type="ARBA" id="ARBA00022692"/>
    </source>
</evidence>
<dbReference type="PANTHER" id="PTHR43163">
    <property type="entry name" value="DIPEPTIDE TRANSPORT SYSTEM PERMEASE PROTEIN DPPB-RELATED"/>
    <property type="match status" value="1"/>
</dbReference>
<gene>
    <name evidence="9" type="ORF">SAMN02745784_01814</name>
</gene>
<dbReference type="PROSITE" id="PS50928">
    <property type="entry name" value="ABC_TM1"/>
    <property type="match status" value="1"/>
</dbReference>
<dbReference type="Pfam" id="PF19300">
    <property type="entry name" value="BPD_transp_1_N"/>
    <property type="match status" value="1"/>
</dbReference>
<dbReference type="SUPFAM" id="SSF161098">
    <property type="entry name" value="MetI-like"/>
    <property type="match status" value="1"/>
</dbReference>
<dbReference type="InterPro" id="IPR000515">
    <property type="entry name" value="MetI-like"/>
</dbReference>
<evidence type="ECO:0000256" key="6">
    <source>
        <dbReference type="ARBA" id="ARBA00023136"/>
    </source>
</evidence>
<organism evidence="9 10">
    <name type="scientific">Tissierella praeacuta DSM 18095</name>
    <dbReference type="NCBI Taxonomy" id="1123404"/>
    <lineage>
        <taxon>Bacteria</taxon>
        <taxon>Bacillati</taxon>
        <taxon>Bacillota</taxon>
        <taxon>Tissierellia</taxon>
        <taxon>Tissierellales</taxon>
        <taxon>Tissierellaceae</taxon>
        <taxon>Tissierella</taxon>
    </lineage>
</organism>
<evidence type="ECO:0000256" key="7">
    <source>
        <dbReference type="RuleBase" id="RU363032"/>
    </source>
</evidence>
<reference evidence="10" key="1">
    <citation type="submission" date="2016-11" db="EMBL/GenBank/DDBJ databases">
        <authorList>
            <person name="Varghese N."/>
            <person name="Submissions S."/>
        </authorList>
    </citation>
    <scope>NUCLEOTIDE SEQUENCE [LARGE SCALE GENOMIC DNA]</scope>
    <source>
        <strain evidence="10">DSM 18095</strain>
    </source>
</reference>
<dbReference type="GO" id="GO:0005886">
    <property type="term" value="C:plasma membrane"/>
    <property type="evidence" value="ECO:0007669"/>
    <property type="project" value="UniProtKB-SubCell"/>
</dbReference>
<dbReference type="GeneID" id="90994218"/>
<comment type="similarity">
    <text evidence="7">Belongs to the binding-protein-dependent transport system permease family.</text>
</comment>
<dbReference type="InterPro" id="IPR045621">
    <property type="entry name" value="BPD_transp_1_N"/>
</dbReference>
<dbReference type="PANTHER" id="PTHR43163:SF6">
    <property type="entry name" value="DIPEPTIDE TRANSPORT SYSTEM PERMEASE PROTEIN DPPB-RELATED"/>
    <property type="match status" value="1"/>
</dbReference>
<feature type="transmembrane region" description="Helical" evidence="7">
    <location>
        <begin position="12"/>
        <end position="30"/>
    </location>
</feature>
<proteinExistence type="inferred from homology"/>
<evidence type="ECO:0000256" key="5">
    <source>
        <dbReference type="ARBA" id="ARBA00022989"/>
    </source>
</evidence>
<comment type="subcellular location">
    <subcellularLocation>
        <location evidence="1 7">Cell membrane</location>
        <topology evidence="1 7">Multi-pass membrane protein</topology>
    </subcellularLocation>
</comment>
<dbReference type="STRING" id="1123404.SAMN02745784_01814"/>
<dbReference type="RefSeq" id="WP_072975603.1">
    <property type="nucleotide sequence ID" value="NZ_FQTY01000006.1"/>
</dbReference>
<keyword evidence="5 7" id="KW-1133">Transmembrane helix</keyword>
<dbReference type="Proteomes" id="UP000184114">
    <property type="component" value="Unassembled WGS sequence"/>
</dbReference>
<feature type="transmembrane region" description="Helical" evidence="7">
    <location>
        <begin position="100"/>
        <end position="127"/>
    </location>
</feature>
<evidence type="ECO:0000313" key="9">
    <source>
        <dbReference type="EMBL" id="SHE77961.1"/>
    </source>
</evidence>
<dbReference type="InterPro" id="IPR035906">
    <property type="entry name" value="MetI-like_sf"/>
</dbReference>
<evidence type="ECO:0000256" key="3">
    <source>
        <dbReference type="ARBA" id="ARBA00022475"/>
    </source>
</evidence>
<feature type="transmembrane region" description="Helical" evidence="7">
    <location>
        <begin position="139"/>
        <end position="160"/>
    </location>
</feature>
<dbReference type="CDD" id="cd06261">
    <property type="entry name" value="TM_PBP2"/>
    <property type="match status" value="1"/>
</dbReference>
<dbReference type="Pfam" id="PF00528">
    <property type="entry name" value="BPD_transp_1"/>
    <property type="match status" value="1"/>
</dbReference>
<keyword evidence="3" id="KW-1003">Cell membrane</keyword>
<accession>A0A1M4W9M2</accession>